<dbReference type="EMBL" id="JBHSIZ010000049">
    <property type="protein sequence ID" value="MFC4961503.1"/>
    <property type="molecule type" value="Genomic_DNA"/>
</dbReference>
<keyword evidence="3" id="KW-1185">Reference proteome</keyword>
<organism evidence="2 3">
    <name type="scientific">Streptomyces mauvecolor</name>
    <dbReference type="NCBI Taxonomy" id="58345"/>
    <lineage>
        <taxon>Bacteria</taxon>
        <taxon>Bacillati</taxon>
        <taxon>Actinomycetota</taxon>
        <taxon>Actinomycetes</taxon>
        <taxon>Kitasatosporales</taxon>
        <taxon>Streptomycetaceae</taxon>
        <taxon>Streptomyces</taxon>
    </lineage>
</organism>
<evidence type="ECO:0000313" key="2">
    <source>
        <dbReference type="EMBL" id="MFC4961503.1"/>
    </source>
</evidence>
<evidence type="ECO:0000256" key="1">
    <source>
        <dbReference type="SAM" id="Phobius"/>
    </source>
</evidence>
<proteinExistence type="predicted"/>
<keyword evidence="1" id="KW-0472">Membrane</keyword>
<feature type="transmembrane region" description="Helical" evidence="1">
    <location>
        <begin position="41"/>
        <end position="58"/>
    </location>
</feature>
<keyword evidence="1" id="KW-0812">Transmembrane</keyword>
<evidence type="ECO:0000313" key="3">
    <source>
        <dbReference type="Proteomes" id="UP001595834"/>
    </source>
</evidence>
<sequence>MNREEQSVSGMGLSCRLTAEDFKEALRARARASSAAPRQRTIMLVCGSVALVSGIMALLTGGSLPMPMMVGIVVFGVLRSCL</sequence>
<keyword evidence="1" id="KW-1133">Transmembrane helix</keyword>
<accession>A0ABV9UY04</accession>
<dbReference type="Proteomes" id="UP001595834">
    <property type="component" value="Unassembled WGS sequence"/>
</dbReference>
<protein>
    <submittedName>
        <fullName evidence="2">Uncharacterized protein</fullName>
    </submittedName>
</protein>
<gene>
    <name evidence="2" type="ORF">ACFPFX_34965</name>
</gene>
<reference evidence="3" key="1">
    <citation type="journal article" date="2019" name="Int. J. Syst. Evol. Microbiol.">
        <title>The Global Catalogue of Microorganisms (GCM) 10K type strain sequencing project: providing services to taxonomists for standard genome sequencing and annotation.</title>
        <authorList>
            <consortium name="The Broad Institute Genomics Platform"/>
            <consortium name="The Broad Institute Genome Sequencing Center for Infectious Disease"/>
            <person name="Wu L."/>
            <person name="Ma J."/>
        </authorList>
    </citation>
    <scope>NUCLEOTIDE SEQUENCE [LARGE SCALE GENOMIC DNA]</scope>
    <source>
        <strain evidence="3">CCM 7224</strain>
    </source>
</reference>
<dbReference type="RefSeq" id="WP_344380708.1">
    <property type="nucleotide sequence ID" value="NZ_BAAASQ010000053.1"/>
</dbReference>
<comment type="caution">
    <text evidence="2">The sequence shown here is derived from an EMBL/GenBank/DDBJ whole genome shotgun (WGS) entry which is preliminary data.</text>
</comment>
<name>A0ABV9UY04_9ACTN</name>